<feature type="transmembrane region" description="Helical" evidence="2">
    <location>
        <begin position="46"/>
        <end position="64"/>
    </location>
</feature>
<keyword evidence="2" id="KW-1133">Transmembrane helix</keyword>
<evidence type="ECO:0000256" key="1">
    <source>
        <dbReference type="SAM" id="MobiDB-lite"/>
    </source>
</evidence>
<keyword evidence="2" id="KW-0812">Transmembrane</keyword>
<dbReference type="EMBL" id="BAAARW010000012">
    <property type="protein sequence ID" value="GAA2422543.1"/>
    <property type="molecule type" value="Genomic_DNA"/>
</dbReference>
<keyword evidence="2" id="KW-0472">Membrane</keyword>
<sequence>MARSEQKDADTRKAAPETSPENAAGPSSGSSASPGRRMPGRGLRTSAVLIVLTVAVVLAAQQAMRMLPDWINPFEEETKDRSGPVVLQSIRDLARFESASGNFQVIVDLEKDARFLPGAVRGSRTLFVGHGSVDAYVDFAKLGSGAVTVNADRTAATVRLPRAQLEATNLDTKRSYVFEQQRGLVNRMGDFFSGNPNNQQQLYVLASQKIQSAATESGLRERADQNAKLMLQNMLKALGFKTVTVQSTATR</sequence>
<proteinExistence type="predicted"/>
<evidence type="ECO:0000256" key="2">
    <source>
        <dbReference type="SAM" id="Phobius"/>
    </source>
</evidence>
<feature type="compositionally biased region" description="Basic and acidic residues" evidence="1">
    <location>
        <begin position="1"/>
        <end position="15"/>
    </location>
</feature>
<keyword evidence="4" id="KW-1185">Reference proteome</keyword>
<dbReference type="InterPro" id="IPR025324">
    <property type="entry name" value="DUF4230"/>
</dbReference>
<evidence type="ECO:0000313" key="4">
    <source>
        <dbReference type="Proteomes" id="UP001501231"/>
    </source>
</evidence>
<organism evidence="3 4">
    <name type="scientific">Actinomadura vinacea</name>
    <dbReference type="NCBI Taxonomy" id="115336"/>
    <lineage>
        <taxon>Bacteria</taxon>
        <taxon>Bacillati</taxon>
        <taxon>Actinomycetota</taxon>
        <taxon>Actinomycetes</taxon>
        <taxon>Streptosporangiales</taxon>
        <taxon>Thermomonosporaceae</taxon>
        <taxon>Actinomadura</taxon>
    </lineage>
</organism>
<dbReference type="Pfam" id="PF14014">
    <property type="entry name" value="DUF4230"/>
    <property type="match status" value="1"/>
</dbReference>
<comment type="caution">
    <text evidence="3">The sequence shown here is derived from an EMBL/GenBank/DDBJ whole genome shotgun (WGS) entry which is preliminary data.</text>
</comment>
<feature type="region of interest" description="Disordered" evidence="1">
    <location>
        <begin position="1"/>
        <end position="39"/>
    </location>
</feature>
<reference evidence="4" key="1">
    <citation type="journal article" date="2019" name="Int. J. Syst. Evol. Microbiol.">
        <title>The Global Catalogue of Microorganisms (GCM) 10K type strain sequencing project: providing services to taxonomists for standard genome sequencing and annotation.</title>
        <authorList>
            <consortium name="The Broad Institute Genomics Platform"/>
            <consortium name="The Broad Institute Genome Sequencing Center for Infectious Disease"/>
            <person name="Wu L."/>
            <person name="Ma J."/>
        </authorList>
    </citation>
    <scope>NUCLEOTIDE SEQUENCE [LARGE SCALE GENOMIC DNA]</scope>
    <source>
        <strain evidence="4">JCM 3325</strain>
    </source>
</reference>
<protein>
    <submittedName>
        <fullName evidence="3">DUF4230 domain-containing protein</fullName>
    </submittedName>
</protein>
<evidence type="ECO:0000313" key="3">
    <source>
        <dbReference type="EMBL" id="GAA2422543.1"/>
    </source>
</evidence>
<gene>
    <name evidence="3" type="ORF">GCM10010191_37930</name>
</gene>
<name>A0ABP5W8W6_9ACTN</name>
<accession>A0ABP5W8W6</accession>
<dbReference type="RefSeq" id="WP_344590303.1">
    <property type="nucleotide sequence ID" value="NZ_BAAARW010000012.1"/>
</dbReference>
<feature type="compositionally biased region" description="Low complexity" evidence="1">
    <location>
        <begin position="23"/>
        <end position="39"/>
    </location>
</feature>
<dbReference type="Proteomes" id="UP001501231">
    <property type="component" value="Unassembled WGS sequence"/>
</dbReference>